<dbReference type="Proteomes" id="UP001085076">
    <property type="component" value="Miscellaneous, Linkage group lg07"/>
</dbReference>
<keyword evidence="3" id="KW-1185">Reference proteome</keyword>
<evidence type="ECO:0000313" key="2">
    <source>
        <dbReference type="EMBL" id="KAJ0966908.1"/>
    </source>
</evidence>
<dbReference type="Pfam" id="PF02519">
    <property type="entry name" value="Auxin_inducible"/>
    <property type="match status" value="1"/>
</dbReference>
<dbReference type="GO" id="GO:0009733">
    <property type="term" value="P:response to auxin"/>
    <property type="evidence" value="ECO:0007669"/>
    <property type="project" value="InterPro"/>
</dbReference>
<sequence>MISTKRLVEMVRRWQKATALRRRRISSTRINQQSTRSHTSSCSLAIASKGHIFIYTTDEKRFMIPLSYLRSSIFMQLLRMSEEEFGLPRDGPITLPCDSSCMESVISFLKSRTSKEDKERALLASIANRRCDNYSSYFVAQQECSQTQLILYGF</sequence>
<dbReference type="EMBL" id="JAGGNH010000007">
    <property type="protein sequence ID" value="KAJ0966908.1"/>
    <property type="molecule type" value="Genomic_DNA"/>
</dbReference>
<comment type="caution">
    <text evidence="2">The sequence shown here is derived from an EMBL/GenBank/DDBJ whole genome shotgun (WGS) entry which is preliminary data.</text>
</comment>
<dbReference type="PANTHER" id="PTHR31175:SF82">
    <property type="entry name" value="AUXIN-RESPONSIVE PROTEIN SAUR65"/>
    <property type="match status" value="1"/>
</dbReference>
<reference evidence="2" key="1">
    <citation type="submission" date="2021-03" db="EMBL/GenBank/DDBJ databases">
        <authorList>
            <person name="Li Z."/>
            <person name="Yang C."/>
        </authorList>
    </citation>
    <scope>NUCLEOTIDE SEQUENCE</scope>
    <source>
        <strain evidence="2">Dzin_1.0</strain>
        <tissue evidence="2">Leaf</tissue>
    </source>
</reference>
<name>A0A9D5C5U7_9LILI</name>
<organism evidence="2 3">
    <name type="scientific">Dioscorea zingiberensis</name>
    <dbReference type="NCBI Taxonomy" id="325984"/>
    <lineage>
        <taxon>Eukaryota</taxon>
        <taxon>Viridiplantae</taxon>
        <taxon>Streptophyta</taxon>
        <taxon>Embryophyta</taxon>
        <taxon>Tracheophyta</taxon>
        <taxon>Spermatophyta</taxon>
        <taxon>Magnoliopsida</taxon>
        <taxon>Liliopsida</taxon>
        <taxon>Dioscoreales</taxon>
        <taxon>Dioscoreaceae</taxon>
        <taxon>Dioscorea</taxon>
    </lineage>
</organism>
<evidence type="ECO:0000313" key="3">
    <source>
        <dbReference type="Proteomes" id="UP001085076"/>
    </source>
</evidence>
<comment type="similarity">
    <text evidence="1">Belongs to the ARG7 family.</text>
</comment>
<reference evidence="2" key="2">
    <citation type="journal article" date="2022" name="Hortic Res">
        <title>The genome of Dioscorea zingiberensis sheds light on the biosynthesis, origin and evolution of the medicinally important diosgenin saponins.</title>
        <authorList>
            <person name="Li Y."/>
            <person name="Tan C."/>
            <person name="Li Z."/>
            <person name="Guo J."/>
            <person name="Li S."/>
            <person name="Chen X."/>
            <person name="Wang C."/>
            <person name="Dai X."/>
            <person name="Yang H."/>
            <person name="Song W."/>
            <person name="Hou L."/>
            <person name="Xu J."/>
            <person name="Tong Z."/>
            <person name="Xu A."/>
            <person name="Yuan X."/>
            <person name="Wang W."/>
            <person name="Yang Q."/>
            <person name="Chen L."/>
            <person name="Sun Z."/>
            <person name="Wang K."/>
            <person name="Pan B."/>
            <person name="Chen J."/>
            <person name="Bao Y."/>
            <person name="Liu F."/>
            <person name="Qi X."/>
            <person name="Gang D.R."/>
            <person name="Wen J."/>
            <person name="Li J."/>
        </authorList>
    </citation>
    <scope>NUCLEOTIDE SEQUENCE</scope>
    <source>
        <strain evidence="2">Dzin_1.0</strain>
    </source>
</reference>
<dbReference type="InterPro" id="IPR003676">
    <property type="entry name" value="SAUR_fam"/>
</dbReference>
<proteinExistence type="inferred from homology"/>
<evidence type="ECO:0000256" key="1">
    <source>
        <dbReference type="ARBA" id="ARBA00006974"/>
    </source>
</evidence>
<dbReference type="PANTHER" id="PTHR31175">
    <property type="entry name" value="AUXIN-RESPONSIVE FAMILY PROTEIN"/>
    <property type="match status" value="1"/>
</dbReference>
<dbReference type="AlphaFoldDB" id="A0A9D5C5U7"/>
<dbReference type="OrthoDB" id="1936278at2759"/>
<accession>A0A9D5C5U7</accession>
<protein>
    <submittedName>
        <fullName evidence="2">Uncharacterized protein</fullName>
    </submittedName>
</protein>
<gene>
    <name evidence="2" type="ORF">J5N97_023825</name>
</gene>